<accession>G0MET4</accession>
<evidence type="ECO:0000256" key="2">
    <source>
        <dbReference type="SAM" id="SignalP"/>
    </source>
</evidence>
<dbReference type="EMBL" id="GL379791">
    <property type="protein sequence ID" value="EGT52117.1"/>
    <property type="molecule type" value="Genomic_DNA"/>
</dbReference>
<dbReference type="OMA" id="NDAKSEW"/>
<proteinExistence type="predicted"/>
<protein>
    <submittedName>
        <fullName evidence="3">Uncharacterized protein</fullName>
    </submittedName>
</protein>
<dbReference type="FunCoup" id="G0MET4">
    <property type="interactions" value="1123"/>
</dbReference>
<feature type="region of interest" description="Disordered" evidence="1">
    <location>
        <begin position="23"/>
        <end position="90"/>
    </location>
</feature>
<dbReference type="PANTHER" id="PTHR37439:SF1">
    <property type="entry name" value="PROTEIN CBG18706"/>
    <property type="match status" value="1"/>
</dbReference>
<feature type="compositionally biased region" description="Basic and acidic residues" evidence="1">
    <location>
        <begin position="61"/>
        <end position="90"/>
    </location>
</feature>
<evidence type="ECO:0000313" key="3">
    <source>
        <dbReference type="EMBL" id="EGT52117.1"/>
    </source>
</evidence>
<dbReference type="AlphaFoldDB" id="G0MET4"/>
<evidence type="ECO:0000313" key="4">
    <source>
        <dbReference type="Proteomes" id="UP000008068"/>
    </source>
</evidence>
<sequence length="90" mass="9821">MYGDLVIFIFIATFIHLVIGCKKKPKDVPPKTTLSENSKEKPLGKTPPSSGSTGEGSKLPKPNEPKMAPREANDNETINDAKSEWGELPK</sequence>
<dbReference type="Proteomes" id="UP000008068">
    <property type="component" value="Unassembled WGS sequence"/>
</dbReference>
<organism evidence="4">
    <name type="scientific">Caenorhabditis brenneri</name>
    <name type="common">Nematode worm</name>
    <dbReference type="NCBI Taxonomy" id="135651"/>
    <lineage>
        <taxon>Eukaryota</taxon>
        <taxon>Metazoa</taxon>
        <taxon>Ecdysozoa</taxon>
        <taxon>Nematoda</taxon>
        <taxon>Chromadorea</taxon>
        <taxon>Rhabditida</taxon>
        <taxon>Rhabditina</taxon>
        <taxon>Rhabditomorpha</taxon>
        <taxon>Rhabditoidea</taxon>
        <taxon>Rhabditidae</taxon>
        <taxon>Peloderinae</taxon>
        <taxon>Caenorhabditis</taxon>
    </lineage>
</organism>
<keyword evidence="4" id="KW-1185">Reference proteome</keyword>
<feature type="signal peptide" evidence="2">
    <location>
        <begin position="1"/>
        <end position="20"/>
    </location>
</feature>
<dbReference type="HOGENOM" id="CLU_188602_0_0_1"/>
<dbReference type="PANTHER" id="PTHR37439">
    <property type="entry name" value="PROTEIN CBG25991-RELATED"/>
    <property type="match status" value="1"/>
</dbReference>
<keyword evidence="2" id="KW-0732">Signal</keyword>
<reference evidence="4" key="1">
    <citation type="submission" date="2011-07" db="EMBL/GenBank/DDBJ databases">
        <authorList>
            <consortium name="Caenorhabditis brenneri Sequencing and Analysis Consortium"/>
            <person name="Wilson R.K."/>
        </authorList>
    </citation>
    <scope>NUCLEOTIDE SEQUENCE [LARGE SCALE GENOMIC DNA]</scope>
    <source>
        <strain evidence="4">PB2801</strain>
    </source>
</reference>
<gene>
    <name evidence="3" type="ORF">CAEBREN_17183</name>
</gene>
<dbReference type="InParanoid" id="G0MET4"/>
<feature type="chain" id="PRO_5003403905" evidence="2">
    <location>
        <begin position="21"/>
        <end position="90"/>
    </location>
</feature>
<evidence type="ECO:0000256" key="1">
    <source>
        <dbReference type="SAM" id="MobiDB-lite"/>
    </source>
</evidence>
<feature type="compositionally biased region" description="Low complexity" evidence="1">
    <location>
        <begin position="44"/>
        <end position="57"/>
    </location>
</feature>
<dbReference type="OrthoDB" id="5783911at2759"/>
<name>G0MET4_CAEBE</name>